<dbReference type="EMBL" id="BLAD01000040">
    <property type="protein sequence ID" value="GER99552.1"/>
    <property type="molecule type" value="Genomic_DNA"/>
</dbReference>
<protein>
    <submittedName>
        <fullName evidence="1">Uncharacterized protein</fullName>
    </submittedName>
</protein>
<dbReference type="AlphaFoldDB" id="A0A5M3VWT6"/>
<dbReference type="PANTHER" id="PTHR47691:SF3">
    <property type="entry name" value="HTH-TYPE TRANSCRIPTIONAL REGULATOR RV0890C-RELATED"/>
    <property type="match status" value="1"/>
</dbReference>
<name>A0A5M3VWT6_9ACTN</name>
<proteinExistence type="predicted"/>
<sequence length="612" mass="67091">MNIINNTIQAESPVPAAGVASPPGVVRLRSTAAATRLFVGREDELAALAKTLKRHSGVIAQALTGLGGVGKSTLAEQYVLTQRRRHNPIWWIDAEDPVQIEAGLAALARRLHPGNPPDRPAEWAKTWLASHKGWLVILDNVTRPSDVAELIGSLPSGRFLVTSRQTVGWESITVPIRLPVLPTREAVKMLRLRVGDRDLLQGAEELCRALGGLPLAIGMAGHYITQNHITADTYRQRLIQDDGALLDWAHAGGDIDRTVRRTWQITLDRIAAEHGPQPERILRILAWYAPDDIPIALVSVAPEADEAIGSLAAYGLVTRDGDALSAHRMVQAVSRVAEDRPLAGQMLLTAWENGTEPSARLFPHLASFASWGGFNDLDEDSVDLVVAYAVHVDRTGSRQEAIDFLEKTVLGGRERPGSDHPAILHIRVTLAKFRATLGSADATIDEFGELLVDQQRVLGPGHLDTLETRLSLGELYSRRNEYLRAVAHYQRLAADAELALGPDHSLTLQTKWDLAWAYLDSGEGPGAKNTLLALSLWREVLAGLQRTLGPGDPMTIKYAMEIRKHVDLFAYTDDPLIRSILNLSRGAAGARRLDNVRRVQEISRRLRGKRPG</sequence>
<dbReference type="SUPFAM" id="SSF48452">
    <property type="entry name" value="TPR-like"/>
    <property type="match status" value="1"/>
</dbReference>
<dbReference type="SUPFAM" id="SSF52540">
    <property type="entry name" value="P-loop containing nucleoside triphosphate hydrolases"/>
    <property type="match status" value="1"/>
</dbReference>
<dbReference type="InterPro" id="IPR011990">
    <property type="entry name" value="TPR-like_helical_dom_sf"/>
</dbReference>
<dbReference type="RefSeq" id="WP_170316845.1">
    <property type="nucleotide sequence ID" value="NZ_BAAABN010000042.1"/>
</dbReference>
<organism evidence="1 2">
    <name type="scientific">Acrocarpospora corrugata</name>
    <dbReference type="NCBI Taxonomy" id="35763"/>
    <lineage>
        <taxon>Bacteria</taxon>
        <taxon>Bacillati</taxon>
        <taxon>Actinomycetota</taxon>
        <taxon>Actinomycetes</taxon>
        <taxon>Streptosporangiales</taxon>
        <taxon>Streptosporangiaceae</taxon>
        <taxon>Acrocarpospora</taxon>
    </lineage>
</organism>
<gene>
    <name evidence="1" type="ORF">Acor_16160</name>
</gene>
<dbReference type="Gene3D" id="3.40.50.300">
    <property type="entry name" value="P-loop containing nucleotide triphosphate hydrolases"/>
    <property type="match status" value="1"/>
</dbReference>
<dbReference type="GO" id="GO:0043531">
    <property type="term" value="F:ADP binding"/>
    <property type="evidence" value="ECO:0007669"/>
    <property type="project" value="InterPro"/>
</dbReference>
<keyword evidence="2" id="KW-1185">Reference proteome</keyword>
<dbReference type="Gene3D" id="1.25.40.10">
    <property type="entry name" value="Tetratricopeptide repeat domain"/>
    <property type="match status" value="1"/>
</dbReference>
<dbReference type="Proteomes" id="UP000334990">
    <property type="component" value="Unassembled WGS sequence"/>
</dbReference>
<evidence type="ECO:0000313" key="1">
    <source>
        <dbReference type="EMBL" id="GER99552.1"/>
    </source>
</evidence>
<evidence type="ECO:0000313" key="2">
    <source>
        <dbReference type="Proteomes" id="UP000334990"/>
    </source>
</evidence>
<dbReference type="PANTHER" id="PTHR47691">
    <property type="entry name" value="REGULATOR-RELATED"/>
    <property type="match status" value="1"/>
</dbReference>
<dbReference type="InterPro" id="IPR027417">
    <property type="entry name" value="P-loop_NTPase"/>
</dbReference>
<dbReference type="Pfam" id="PF13374">
    <property type="entry name" value="TPR_10"/>
    <property type="match status" value="1"/>
</dbReference>
<comment type="caution">
    <text evidence="1">The sequence shown here is derived from an EMBL/GenBank/DDBJ whole genome shotgun (WGS) entry which is preliminary data.</text>
</comment>
<dbReference type="PRINTS" id="PR00364">
    <property type="entry name" value="DISEASERSIST"/>
</dbReference>
<reference evidence="1 2" key="1">
    <citation type="submission" date="2019-10" db="EMBL/GenBank/DDBJ databases">
        <title>Whole genome shotgun sequence of Acrocarpospora corrugata NBRC 13972.</title>
        <authorList>
            <person name="Ichikawa N."/>
            <person name="Kimura A."/>
            <person name="Kitahashi Y."/>
            <person name="Komaki H."/>
            <person name="Oguchi A."/>
        </authorList>
    </citation>
    <scope>NUCLEOTIDE SEQUENCE [LARGE SCALE GENOMIC DNA]</scope>
    <source>
        <strain evidence="1 2">NBRC 13972</strain>
    </source>
</reference>
<accession>A0A5M3VWT6</accession>